<accession>A0ABC8UI70</accession>
<feature type="region of interest" description="Disordered" evidence="1">
    <location>
        <begin position="96"/>
        <end position="131"/>
    </location>
</feature>
<dbReference type="EMBL" id="CAUOFW020007820">
    <property type="protein sequence ID" value="CAK9180683.1"/>
    <property type="molecule type" value="Genomic_DNA"/>
</dbReference>
<evidence type="ECO:0000256" key="1">
    <source>
        <dbReference type="SAM" id="MobiDB-lite"/>
    </source>
</evidence>
<feature type="compositionally biased region" description="Polar residues" evidence="1">
    <location>
        <begin position="96"/>
        <end position="114"/>
    </location>
</feature>
<organism evidence="2 3">
    <name type="scientific">Ilex paraguariensis</name>
    <name type="common">yerba mate</name>
    <dbReference type="NCBI Taxonomy" id="185542"/>
    <lineage>
        <taxon>Eukaryota</taxon>
        <taxon>Viridiplantae</taxon>
        <taxon>Streptophyta</taxon>
        <taxon>Embryophyta</taxon>
        <taxon>Tracheophyta</taxon>
        <taxon>Spermatophyta</taxon>
        <taxon>Magnoliopsida</taxon>
        <taxon>eudicotyledons</taxon>
        <taxon>Gunneridae</taxon>
        <taxon>Pentapetalae</taxon>
        <taxon>asterids</taxon>
        <taxon>campanulids</taxon>
        <taxon>Aquifoliales</taxon>
        <taxon>Aquifoliaceae</taxon>
        <taxon>Ilex</taxon>
    </lineage>
</organism>
<name>A0ABC8UI70_9AQUA</name>
<evidence type="ECO:0000313" key="3">
    <source>
        <dbReference type="Proteomes" id="UP001642360"/>
    </source>
</evidence>
<proteinExistence type="predicted"/>
<keyword evidence="3" id="KW-1185">Reference proteome</keyword>
<dbReference type="Proteomes" id="UP001642360">
    <property type="component" value="Unassembled WGS sequence"/>
</dbReference>
<feature type="non-terminal residue" evidence="2">
    <location>
        <position position="1"/>
    </location>
</feature>
<dbReference type="AlphaFoldDB" id="A0ABC8UI70"/>
<sequence length="146" mass="16203">IFIISYWVSTSRAPMDGLSQKRDQSHLRTSLILGLPLKMVRMSLCDPSLRLSAFPTSTSRRNNRASRSNSFGHSIEHQQCTDVDYEQRMEADDFNHSSSEIGGNTSHPHVSTNYVGKVNSPLPQTEGGSRRKTLSAHLNVLISSAC</sequence>
<gene>
    <name evidence="2" type="ORF">ILEXP_LOCUS50703</name>
</gene>
<evidence type="ECO:0000313" key="2">
    <source>
        <dbReference type="EMBL" id="CAK9180683.1"/>
    </source>
</evidence>
<protein>
    <submittedName>
        <fullName evidence="2">Uncharacterized protein</fullName>
    </submittedName>
</protein>
<reference evidence="2 3" key="1">
    <citation type="submission" date="2024-02" db="EMBL/GenBank/DDBJ databases">
        <authorList>
            <person name="Vignale AGUSTIN F."/>
            <person name="Sosa J E."/>
            <person name="Modenutti C."/>
        </authorList>
    </citation>
    <scope>NUCLEOTIDE SEQUENCE [LARGE SCALE GENOMIC DNA]</scope>
</reference>
<comment type="caution">
    <text evidence="2">The sequence shown here is derived from an EMBL/GenBank/DDBJ whole genome shotgun (WGS) entry which is preliminary data.</text>
</comment>